<protein>
    <submittedName>
        <fullName evidence="2">Uncharacterized protein</fullName>
    </submittedName>
</protein>
<evidence type="ECO:0000256" key="1">
    <source>
        <dbReference type="SAM" id="MobiDB-lite"/>
    </source>
</evidence>
<name>A0A7T8KF08_CALRO</name>
<gene>
    <name evidence="2" type="ORF">FKW44_007634</name>
</gene>
<dbReference type="Proteomes" id="UP000595437">
    <property type="component" value="Chromosome 5"/>
</dbReference>
<evidence type="ECO:0000313" key="3">
    <source>
        <dbReference type="Proteomes" id="UP000595437"/>
    </source>
</evidence>
<sequence>MGGEGGEANTIGVAVAECYLSVDEKVRQISTRTGAALKRNASPAVTSSRSSDLKHMAPPKLKV</sequence>
<accession>A0A7T8KF08</accession>
<evidence type="ECO:0000313" key="2">
    <source>
        <dbReference type="EMBL" id="QQP54714.1"/>
    </source>
</evidence>
<proteinExistence type="predicted"/>
<feature type="region of interest" description="Disordered" evidence="1">
    <location>
        <begin position="36"/>
        <end position="63"/>
    </location>
</feature>
<keyword evidence="3" id="KW-1185">Reference proteome</keyword>
<dbReference type="AlphaFoldDB" id="A0A7T8KF08"/>
<reference evidence="3" key="1">
    <citation type="submission" date="2021-01" db="EMBL/GenBank/DDBJ databases">
        <title>Caligus Genome Assembly.</title>
        <authorList>
            <person name="Gallardo-Escarate C."/>
        </authorList>
    </citation>
    <scope>NUCLEOTIDE SEQUENCE [LARGE SCALE GENOMIC DNA]</scope>
</reference>
<organism evidence="2 3">
    <name type="scientific">Caligus rogercresseyi</name>
    <name type="common">Sea louse</name>
    <dbReference type="NCBI Taxonomy" id="217165"/>
    <lineage>
        <taxon>Eukaryota</taxon>
        <taxon>Metazoa</taxon>
        <taxon>Ecdysozoa</taxon>
        <taxon>Arthropoda</taxon>
        <taxon>Crustacea</taxon>
        <taxon>Multicrustacea</taxon>
        <taxon>Hexanauplia</taxon>
        <taxon>Copepoda</taxon>
        <taxon>Siphonostomatoida</taxon>
        <taxon>Caligidae</taxon>
        <taxon>Caligus</taxon>
    </lineage>
</organism>
<dbReference type="EMBL" id="CP045894">
    <property type="protein sequence ID" value="QQP54714.1"/>
    <property type="molecule type" value="Genomic_DNA"/>
</dbReference>